<evidence type="ECO:0000313" key="5">
    <source>
        <dbReference type="Proteomes" id="UP001516400"/>
    </source>
</evidence>
<comment type="function">
    <text evidence="2">May mediate accelerated ATP-independent bidirectional transbilayer migration of phospholipids upon binding calcium ions that results in a loss of phospholipid asymmetry in the plasma membrane.</text>
</comment>
<protein>
    <recommendedName>
        <fullName evidence="2">Phospholipid scramblase</fullName>
    </recommendedName>
</protein>
<dbReference type="SUPFAM" id="SSF54518">
    <property type="entry name" value="Tubby C-terminal domain-like"/>
    <property type="match status" value="1"/>
</dbReference>
<evidence type="ECO:0000313" key="4">
    <source>
        <dbReference type="EMBL" id="KAL3290076.1"/>
    </source>
</evidence>
<comment type="similarity">
    <text evidence="1 2">Belongs to the phospholipid scramblase family.</text>
</comment>
<feature type="region of interest" description="Disordered" evidence="3">
    <location>
        <begin position="1"/>
        <end position="28"/>
    </location>
</feature>
<evidence type="ECO:0000256" key="1">
    <source>
        <dbReference type="ARBA" id="ARBA00005350"/>
    </source>
</evidence>
<keyword evidence="2" id="KW-0564">Palmitate</keyword>
<dbReference type="PANTHER" id="PTHR23248:SF9">
    <property type="entry name" value="PHOSPHOLIPID SCRAMBLASE"/>
    <property type="match status" value="1"/>
</dbReference>
<dbReference type="EMBL" id="JABFTP020000186">
    <property type="protein sequence ID" value="KAL3290076.1"/>
    <property type="molecule type" value="Genomic_DNA"/>
</dbReference>
<evidence type="ECO:0000256" key="2">
    <source>
        <dbReference type="RuleBase" id="RU363116"/>
    </source>
</evidence>
<organism evidence="4 5">
    <name type="scientific">Cryptolaemus montrouzieri</name>
    <dbReference type="NCBI Taxonomy" id="559131"/>
    <lineage>
        <taxon>Eukaryota</taxon>
        <taxon>Metazoa</taxon>
        <taxon>Ecdysozoa</taxon>
        <taxon>Arthropoda</taxon>
        <taxon>Hexapoda</taxon>
        <taxon>Insecta</taxon>
        <taxon>Pterygota</taxon>
        <taxon>Neoptera</taxon>
        <taxon>Endopterygota</taxon>
        <taxon>Coleoptera</taxon>
        <taxon>Polyphaga</taxon>
        <taxon>Cucujiformia</taxon>
        <taxon>Coccinelloidea</taxon>
        <taxon>Coccinellidae</taxon>
        <taxon>Scymninae</taxon>
        <taxon>Scymnini</taxon>
        <taxon>Cryptolaemus</taxon>
    </lineage>
</organism>
<comment type="cofactor">
    <cofactor evidence="2">
        <name>Ca(2+)</name>
        <dbReference type="ChEBI" id="CHEBI:29108"/>
    </cofactor>
</comment>
<gene>
    <name evidence="4" type="ORF">HHI36_023445</name>
</gene>
<dbReference type="Pfam" id="PF03803">
    <property type="entry name" value="Scramblase"/>
    <property type="match status" value="1"/>
</dbReference>
<dbReference type="AlphaFoldDB" id="A0ABD2PHB8"/>
<dbReference type="PANTHER" id="PTHR23248">
    <property type="entry name" value="PHOSPHOLIPID SCRAMBLASE-RELATED"/>
    <property type="match status" value="1"/>
</dbReference>
<evidence type="ECO:0000256" key="3">
    <source>
        <dbReference type="SAM" id="MobiDB-lite"/>
    </source>
</evidence>
<dbReference type="InterPro" id="IPR025659">
    <property type="entry name" value="Tubby-like_C"/>
</dbReference>
<keyword evidence="2" id="KW-0449">Lipoprotein</keyword>
<dbReference type="InterPro" id="IPR005552">
    <property type="entry name" value="Scramblase"/>
</dbReference>
<sequence length="242" mass="27557">MSQYPAKSPIVNQPSTANQTSSSDYDSRNTLQESIISPPGLDYLSTIDQFLLQQNDIFAKNKFNVLNSHGQNIFLAAENSTICGYACCSSHRRYEIKIMDNFGKEVMHLYHPQNCVLCCFPPFLQRIEVFSPPDNLIGTVEQDYSFFNINFSIKDQYTVTVLKIKGPVFANCCCQDIHYRIISADERTQIGTICRKFPGMCKQLCSQVNYFKSNFSMDLDVKTKALLLGACFLIDTMCYDRN</sequence>
<keyword evidence="5" id="KW-1185">Reference proteome</keyword>
<comment type="caution">
    <text evidence="4">The sequence shown here is derived from an EMBL/GenBank/DDBJ whole genome shotgun (WGS) entry which is preliminary data.</text>
</comment>
<keyword evidence="2" id="KW-0106">Calcium</keyword>
<accession>A0ABD2PHB8</accession>
<proteinExistence type="inferred from homology"/>
<name>A0ABD2PHB8_9CUCU</name>
<dbReference type="Proteomes" id="UP001516400">
    <property type="component" value="Unassembled WGS sequence"/>
</dbReference>
<reference evidence="4 5" key="1">
    <citation type="journal article" date="2021" name="BMC Biol.">
        <title>Horizontally acquired antibacterial genes associated with adaptive radiation of ladybird beetles.</title>
        <authorList>
            <person name="Li H.S."/>
            <person name="Tang X.F."/>
            <person name="Huang Y.H."/>
            <person name="Xu Z.Y."/>
            <person name="Chen M.L."/>
            <person name="Du X.Y."/>
            <person name="Qiu B.Y."/>
            <person name="Chen P.T."/>
            <person name="Zhang W."/>
            <person name="Slipinski A."/>
            <person name="Escalona H.E."/>
            <person name="Waterhouse R.M."/>
            <person name="Zwick A."/>
            <person name="Pang H."/>
        </authorList>
    </citation>
    <scope>NUCLEOTIDE SEQUENCE [LARGE SCALE GENOMIC DNA]</scope>
    <source>
        <strain evidence="4">SYSU2018</strain>
    </source>
</reference>